<dbReference type="Proteomes" id="UP001214250">
    <property type="component" value="Chromosome 2"/>
</dbReference>
<dbReference type="InterPro" id="IPR033653">
    <property type="entry name" value="NTP-PPase_DR2231-like"/>
</dbReference>
<name>A0ABY7VZB0_9BACT</name>
<evidence type="ECO:0000313" key="3">
    <source>
        <dbReference type="Proteomes" id="UP001214250"/>
    </source>
</evidence>
<dbReference type="Pfam" id="PF01503">
    <property type="entry name" value="PRA-PH"/>
    <property type="match status" value="1"/>
</dbReference>
<feature type="compositionally biased region" description="Basic and acidic residues" evidence="1">
    <location>
        <begin position="115"/>
        <end position="128"/>
    </location>
</feature>
<dbReference type="CDD" id="cd11530">
    <property type="entry name" value="NTP-PPase_DR2231_like"/>
    <property type="match status" value="1"/>
</dbReference>
<dbReference type="InterPro" id="IPR021130">
    <property type="entry name" value="PRib-ATP_PPHydrolase-like"/>
</dbReference>
<dbReference type="InterPro" id="IPR023292">
    <property type="entry name" value="NTP_PyroPHydrolase-like_dom_sf"/>
</dbReference>
<gene>
    <name evidence="2" type="ORF">PQO03_15655</name>
</gene>
<organism evidence="2 3">
    <name type="scientific">Lentisphaera profundi</name>
    <dbReference type="NCBI Taxonomy" id="1658616"/>
    <lineage>
        <taxon>Bacteria</taxon>
        <taxon>Pseudomonadati</taxon>
        <taxon>Lentisphaerota</taxon>
        <taxon>Lentisphaeria</taxon>
        <taxon>Lentisphaerales</taxon>
        <taxon>Lentisphaeraceae</taxon>
        <taxon>Lentisphaera</taxon>
    </lineage>
</organism>
<protein>
    <submittedName>
        <fullName evidence="2">Nucleoside triphosphate pyrophosphohydrolase family protein</fullName>
    </submittedName>
</protein>
<feature type="region of interest" description="Disordered" evidence="1">
    <location>
        <begin position="102"/>
        <end position="128"/>
    </location>
</feature>
<dbReference type="EMBL" id="CP117812">
    <property type="protein sequence ID" value="WDE99271.1"/>
    <property type="molecule type" value="Genomic_DNA"/>
</dbReference>
<proteinExistence type="predicted"/>
<dbReference type="Gene3D" id="1.10.3420.10">
    <property type="entry name" value="putative ntp pyrophosphohydrolase like domain"/>
    <property type="match status" value="1"/>
</dbReference>
<sequence length="128" mass="14629">MYCTKVKEFSDACNEANPAKPIEMTRDAIAFIRSMVNDELDELEEATNITEQSDALIDAIYYICDTAVRHGMNLDPLFDIVHTANMQKVVDGKVIRRDDGKIMKPKSWKDPAPYLDKEVDRQQTEGSW</sequence>
<evidence type="ECO:0000313" key="2">
    <source>
        <dbReference type="EMBL" id="WDE99271.1"/>
    </source>
</evidence>
<evidence type="ECO:0000256" key="1">
    <source>
        <dbReference type="SAM" id="MobiDB-lite"/>
    </source>
</evidence>
<accession>A0ABY7VZB0</accession>
<reference evidence="2 3" key="1">
    <citation type="submission" date="2023-02" db="EMBL/GenBank/DDBJ databases">
        <title>Genome sequence of Lentisphaera profundi SAORIC-696.</title>
        <authorList>
            <person name="Kim e."/>
            <person name="Cho J.-C."/>
            <person name="Choi A."/>
            <person name="Kang I."/>
        </authorList>
    </citation>
    <scope>NUCLEOTIDE SEQUENCE [LARGE SCALE GENOMIC DNA]</scope>
    <source>
        <strain evidence="2 3">SAORIC-696</strain>
    </source>
</reference>
<keyword evidence="3" id="KW-1185">Reference proteome</keyword>
<dbReference type="RefSeq" id="WP_274154131.1">
    <property type="nucleotide sequence ID" value="NZ_CP117812.1"/>
</dbReference>